<dbReference type="GO" id="GO:0005737">
    <property type="term" value="C:cytoplasm"/>
    <property type="evidence" value="ECO:0007669"/>
    <property type="project" value="TreeGrafter"/>
</dbReference>
<dbReference type="GO" id="GO:0033539">
    <property type="term" value="P:fatty acid beta-oxidation using acyl-CoA dehydrogenase"/>
    <property type="evidence" value="ECO:0007669"/>
    <property type="project" value="TreeGrafter"/>
</dbReference>
<dbReference type="PANTHER" id="PTHR48083:SF5">
    <property type="entry name" value="NRGC PROTEIN"/>
    <property type="match status" value="1"/>
</dbReference>
<dbReference type="InterPro" id="IPR046373">
    <property type="entry name" value="Acyl-CoA_Oxase/DH_mid-dom_sf"/>
</dbReference>
<dbReference type="InterPro" id="IPR013786">
    <property type="entry name" value="AcylCoA_DH/ox_N"/>
</dbReference>
<dbReference type="InterPro" id="IPR013107">
    <property type="entry name" value="Acyl-CoA_DH_C"/>
</dbReference>
<comment type="similarity">
    <text evidence="2">Belongs to the HpaH/HsaA monooxygenase family.</text>
</comment>
<dbReference type="InterPro" id="IPR036250">
    <property type="entry name" value="AcylCo_DH-like_C"/>
</dbReference>
<dbReference type="AlphaFoldDB" id="A0A919G4T6"/>
<dbReference type="InterPro" id="IPR050741">
    <property type="entry name" value="Acyl-CoA_dehydrogenase"/>
</dbReference>
<proteinExistence type="inferred from homology"/>
<dbReference type="Gene3D" id="1.20.140.10">
    <property type="entry name" value="Butyryl-CoA Dehydrogenase, subunit A, domain 3"/>
    <property type="match status" value="1"/>
</dbReference>
<dbReference type="RefSeq" id="WP_189931099.1">
    <property type="nucleotide sequence ID" value="NZ_BNCD01000006.1"/>
</dbReference>
<dbReference type="InterPro" id="IPR009100">
    <property type="entry name" value="AcylCoA_DH/oxidase_NM_dom_sf"/>
</dbReference>
<dbReference type="GO" id="GO:0050660">
    <property type="term" value="F:flavin adenine dinucleotide binding"/>
    <property type="evidence" value="ECO:0007669"/>
    <property type="project" value="InterPro"/>
</dbReference>
<dbReference type="SUPFAM" id="SSF56645">
    <property type="entry name" value="Acyl-CoA dehydrogenase NM domain-like"/>
    <property type="match status" value="1"/>
</dbReference>
<feature type="domain" description="Acyl-CoA dehydrogenase/oxidase N-terminal" evidence="3">
    <location>
        <begin position="32"/>
        <end position="107"/>
    </location>
</feature>
<gene>
    <name evidence="5" type="ORF">GCM10018793_24690</name>
</gene>
<reference evidence="5" key="2">
    <citation type="submission" date="2020-09" db="EMBL/GenBank/DDBJ databases">
        <authorList>
            <person name="Sun Q."/>
            <person name="Ohkuma M."/>
        </authorList>
    </citation>
    <scope>NUCLEOTIDE SEQUENCE</scope>
    <source>
        <strain evidence="5">JCM 5069</strain>
    </source>
</reference>
<feature type="domain" description="Acyl-CoA dehydrogenase C-terminal" evidence="4">
    <location>
        <begin position="244"/>
        <end position="376"/>
    </location>
</feature>
<reference evidence="5" key="1">
    <citation type="journal article" date="2014" name="Int. J. Syst. Evol. Microbiol.">
        <title>Complete genome sequence of Corynebacterium casei LMG S-19264T (=DSM 44701T), isolated from a smear-ripened cheese.</title>
        <authorList>
            <consortium name="US DOE Joint Genome Institute (JGI-PGF)"/>
            <person name="Walter F."/>
            <person name="Albersmeier A."/>
            <person name="Kalinowski J."/>
            <person name="Ruckert C."/>
        </authorList>
    </citation>
    <scope>NUCLEOTIDE SEQUENCE</scope>
    <source>
        <strain evidence="5">JCM 5069</strain>
    </source>
</reference>
<dbReference type="Gene3D" id="1.10.540.10">
    <property type="entry name" value="Acyl-CoA dehydrogenase/oxidase, N-terminal domain"/>
    <property type="match status" value="1"/>
</dbReference>
<dbReference type="InterPro" id="IPR037069">
    <property type="entry name" value="AcylCoA_DH/ox_N_sf"/>
</dbReference>
<dbReference type="PIRSF" id="PIRSF016578">
    <property type="entry name" value="HsaA"/>
    <property type="match status" value="1"/>
</dbReference>
<accession>A0A919G4T6</accession>
<evidence type="ECO:0000256" key="2">
    <source>
        <dbReference type="ARBA" id="ARBA00049661"/>
    </source>
</evidence>
<dbReference type="Gene3D" id="2.40.110.10">
    <property type="entry name" value="Butyryl-CoA Dehydrogenase, subunit A, domain 2"/>
    <property type="match status" value="1"/>
</dbReference>
<keyword evidence="1" id="KW-0560">Oxidoreductase</keyword>
<evidence type="ECO:0000313" key="6">
    <source>
        <dbReference type="Proteomes" id="UP000603708"/>
    </source>
</evidence>
<keyword evidence="6" id="KW-1185">Reference proteome</keyword>
<dbReference type="SUPFAM" id="SSF47203">
    <property type="entry name" value="Acyl-CoA dehydrogenase C-terminal domain-like"/>
    <property type="match status" value="1"/>
</dbReference>
<dbReference type="Proteomes" id="UP000603708">
    <property type="component" value="Unassembled WGS sequence"/>
</dbReference>
<organism evidence="5 6">
    <name type="scientific">Streptomyces sulfonofaciens</name>
    <dbReference type="NCBI Taxonomy" id="68272"/>
    <lineage>
        <taxon>Bacteria</taxon>
        <taxon>Bacillati</taxon>
        <taxon>Actinomycetota</taxon>
        <taxon>Actinomycetes</taxon>
        <taxon>Kitasatosporales</taxon>
        <taxon>Streptomycetaceae</taxon>
        <taxon>Streptomyces</taxon>
    </lineage>
</organism>
<dbReference type="Pfam" id="PF08028">
    <property type="entry name" value="Acyl-CoA_dh_2"/>
    <property type="match status" value="1"/>
</dbReference>
<evidence type="ECO:0000256" key="1">
    <source>
        <dbReference type="ARBA" id="ARBA00023002"/>
    </source>
</evidence>
<comment type="caution">
    <text evidence="5">The sequence shown here is derived from an EMBL/GenBank/DDBJ whole genome shotgun (WGS) entry which is preliminary data.</text>
</comment>
<evidence type="ECO:0000259" key="3">
    <source>
        <dbReference type="Pfam" id="PF02771"/>
    </source>
</evidence>
<protein>
    <submittedName>
        <fullName evidence="5">Hydroxylase</fullName>
    </submittedName>
</protein>
<dbReference type="EMBL" id="BNCD01000006">
    <property type="protein sequence ID" value="GHH77205.1"/>
    <property type="molecule type" value="Genomic_DNA"/>
</dbReference>
<evidence type="ECO:0000313" key="5">
    <source>
        <dbReference type="EMBL" id="GHH77205.1"/>
    </source>
</evidence>
<dbReference type="PANTHER" id="PTHR48083">
    <property type="entry name" value="MEDIUM-CHAIN SPECIFIC ACYL-COA DEHYDROGENASE, MITOCHONDRIAL-RELATED"/>
    <property type="match status" value="1"/>
</dbReference>
<dbReference type="GO" id="GO:0003995">
    <property type="term" value="F:acyl-CoA dehydrogenase activity"/>
    <property type="evidence" value="ECO:0007669"/>
    <property type="project" value="TreeGrafter"/>
</dbReference>
<dbReference type="Pfam" id="PF02771">
    <property type="entry name" value="Acyl-CoA_dh_N"/>
    <property type="match status" value="1"/>
</dbReference>
<name>A0A919G4T6_9ACTN</name>
<evidence type="ECO:0000259" key="4">
    <source>
        <dbReference type="Pfam" id="PF08028"/>
    </source>
</evidence>
<sequence length="396" mass="41228">MPRRAGSTAHDDDWGGYEDLGRAARESADLARNLARTTEEQRSLPDELVTALIDGGLCRTGVPKALGGPEIPPAQVLRSAEAVARGDASAGWCVAIAATTSLLSAYLPAKGAAEVFGDPRSVGAGVWAPRGKARLVDGGVRVSGRWAFCSGVTHADWLLAGCVLADPGAAQDAAPLLRVVAIPTSELEVLDTWHTGGLRGTGSHDAVADDVFVPAHRMASVVDGPPADATALHRFPLFGFFALSVAAAALGNARGAIDDLVELAGVRRPSGSSRTLAERGSTQSAVARAEAALRAARLLYFRSVADAWDAAQDGAPVADDLRVGLRLAATHAAEVAAEVASRMYELGGGAAIYADSPLQRRFRDAHTVTAHLQVNPTTWEVTGRHLLGLPIRTDQL</sequence>